<evidence type="ECO:0000256" key="2">
    <source>
        <dbReference type="ARBA" id="ARBA00004687"/>
    </source>
</evidence>
<feature type="transmembrane region" description="Helical" evidence="12">
    <location>
        <begin position="340"/>
        <end position="359"/>
    </location>
</feature>
<evidence type="ECO:0000256" key="6">
    <source>
        <dbReference type="ARBA" id="ARBA00022676"/>
    </source>
</evidence>
<evidence type="ECO:0000256" key="7">
    <source>
        <dbReference type="ARBA" id="ARBA00022679"/>
    </source>
</evidence>
<evidence type="ECO:0000256" key="10">
    <source>
        <dbReference type="ARBA" id="ARBA00022989"/>
    </source>
</evidence>
<evidence type="ECO:0000256" key="3">
    <source>
        <dbReference type="ARBA" id="ARBA00008698"/>
    </source>
</evidence>
<dbReference type="Proteomes" id="UP001142393">
    <property type="component" value="Unassembled WGS sequence"/>
</dbReference>
<gene>
    <name evidence="13" type="ORF">DFH05DRAFT_641367</name>
</gene>
<name>A0A9W8P8J7_9AGAR</name>
<keyword evidence="10 12" id="KW-1133">Transmembrane helix</keyword>
<feature type="transmembrane region" description="Helical" evidence="12">
    <location>
        <begin position="122"/>
        <end position="145"/>
    </location>
</feature>
<comment type="similarity">
    <text evidence="3 12">Belongs to the PIGV family.</text>
</comment>
<dbReference type="Pfam" id="PF04188">
    <property type="entry name" value="Mannosyl_trans2"/>
    <property type="match status" value="1"/>
</dbReference>
<evidence type="ECO:0000313" key="13">
    <source>
        <dbReference type="EMBL" id="KAJ3749123.1"/>
    </source>
</evidence>
<comment type="subcellular location">
    <subcellularLocation>
        <location evidence="1 12">Endoplasmic reticulum membrane</location>
        <topology evidence="1 12">Multi-pass membrane protein</topology>
    </subcellularLocation>
</comment>
<feature type="transmembrane region" description="Helical" evidence="12">
    <location>
        <begin position="366"/>
        <end position="387"/>
    </location>
</feature>
<feature type="transmembrane region" description="Helical" evidence="12">
    <location>
        <begin position="165"/>
        <end position="196"/>
    </location>
</feature>
<evidence type="ECO:0000256" key="11">
    <source>
        <dbReference type="ARBA" id="ARBA00023136"/>
    </source>
</evidence>
<dbReference type="GO" id="GO:0004376">
    <property type="term" value="F:GPI mannosyltransferase activity"/>
    <property type="evidence" value="ECO:0007669"/>
    <property type="project" value="InterPro"/>
</dbReference>
<protein>
    <recommendedName>
        <fullName evidence="4 12">GPI mannosyltransferase 2</fullName>
        <ecNumber evidence="12">2.4.1.-</ecNumber>
    </recommendedName>
</protein>
<comment type="caution">
    <text evidence="13">The sequence shown here is derived from an EMBL/GenBank/DDBJ whole genome shotgun (WGS) entry which is preliminary data.</text>
</comment>
<keyword evidence="8 12" id="KW-0812">Transmembrane</keyword>
<dbReference type="InterPro" id="IPR007315">
    <property type="entry name" value="PIG-V/Gpi18"/>
</dbReference>
<feature type="transmembrane region" description="Helical" evidence="12">
    <location>
        <begin position="12"/>
        <end position="30"/>
    </location>
</feature>
<dbReference type="GO" id="GO:0000009">
    <property type="term" value="F:alpha-1,6-mannosyltransferase activity"/>
    <property type="evidence" value="ECO:0007669"/>
    <property type="project" value="InterPro"/>
</dbReference>
<reference evidence="13 14" key="1">
    <citation type="journal article" date="2023" name="Proc. Natl. Acad. Sci. U.S.A.">
        <title>A global phylogenomic analysis of the shiitake genus Lentinula.</title>
        <authorList>
            <person name="Sierra-Patev S."/>
            <person name="Min B."/>
            <person name="Naranjo-Ortiz M."/>
            <person name="Looney B."/>
            <person name="Konkel Z."/>
            <person name="Slot J.C."/>
            <person name="Sakamoto Y."/>
            <person name="Steenwyk J.L."/>
            <person name="Rokas A."/>
            <person name="Carro J."/>
            <person name="Camarero S."/>
            <person name="Ferreira P."/>
            <person name="Molpeceres G."/>
            <person name="Ruiz-Duenas F.J."/>
            <person name="Serrano A."/>
            <person name="Henrissat B."/>
            <person name="Drula E."/>
            <person name="Hughes K.W."/>
            <person name="Mata J.L."/>
            <person name="Ishikawa N.K."/>
            <person name="Vargas-Isla R."/>
            <person name="Ushijima S."/>
            <person name="Smith C.A."/>
            <person name="Donoghue J."/>
            <person name="Ahrendt S."/>
            <person name="Andreopoulos W."/>
            <person name="He G."/>
            <person name="LaButti K."/>
            <person name="Lipzen A."/>
            <person name="Ng V."/>
            <person name="Riley R."/>
            <person name="Sandor L."/>
            <person name="Barry K."/>
            <person name="Martinez A.T."/>
            <person name="Xiao Y."/>
            <person name="Gibbons J.G."/>
            <person name="Terashima K."/>
            <person name="Grigoriev I.V."/>
            <person name="Hibbett D."/>
        </authorList>
    </citation>
    <scope>NUCLEOTIDE SEQUENCE [LARGE SCALE GENOMIC DNA]</scope>
    <source>
        <strain evidence="13 14">TFB7810</strain>
    </source>
</reference>
<feature type="transmembrane region" description="Helical" evidence="12">
    <location>
        <begin position="208"/>
        <end position="227"/>
    </location>
</feature>
<evidence type="ECO:0000313" key="14">
    <source>
        <dbReference type="Proteomes" id="UP001142393"/>
    </source>
</evidence>
<sequence>MNLERQHITRLVFLSFLSRTFIYLFAYWSSSSLPLFDASPNLVLISRWSKPLLRWDVFHFAHIAEHGYVYEHEWAFFPGLPLLMSLFKKWDMLLAASMVAIACDTTIVLYRLTLHHFGSSNLAFLTALLSLLSSSPATLRLAPYAEPFFTYLSYRGMLFCAQSKWFFATICFCLANTFRSNGILLSGFILWGLLVEPLIKTTKLPMRLSVYVKSIAYTAMIFAPFIYHQTTGYLAFCTGSDHKHVHTAGPAWCSQSLPLIYSHVQSTYWNLGLLRYWTLAQFPNFIIASPPFIVMIAYSVHILRKWMRGDASQSEVALIPHTIHACVLCCMLLFNSHVQIVLRLAPSMPLIYWAAAWLVMDHATAARWWVCWSIIWGMLSSLLWSTFLPPA</sequence>
<keyword evidence="11 12" id="KW-0472">Membrane</keyword>
<evidence type="ECO:0000256" key="8">
    <source>
        <dbReference type="ARBA" id="ARBA00022692"/>
    </source>
</evidence>
<comment type="function">
    <text evidence="12">Mannosyltransferase involved in glycosylphosphatidylinositol-anchor biosynthesis.</text>
</comment>
<evidence type="ECO:0000256" key="4">
    <source>
        <dbReference type="ARBA" id="ARBA00013795"/>
    </source>
</evidence>
<accession>A0A9W8P8J7</accession>
<keyword evidence="7 12" id="KW-0808">Transferase</keyword>
<dbReference type="PANTHER" id="PTHR12468">
    <property type="entry name" value="GPI MANNOSYLTRANSFERASE 2"/>
    <property type="match status" value="1"/>
</dbReference>
<proteinExistence type="inferred from homology"/>
<dbReference type="PANTHER" id="PTHR12468:SF2">
    <property type="entry name" value="GPI MANNOSYLTRANSFERASE 2"/>
    <property type="match status" value="1"/>
</dbReference>
<keyword evidence="6 12" id="KW-0328">Glycosyltransferase</keyword>
<comment type="pathway">
    <text evidence="2 12">Glycolipid biosynthesis; glycosylphosphatidylinositol-anchor biosynthesis.</text>
</comment>
<evidence type="ECO:0000256" key="5">
    <source>
        <dbReference type="ARBA" id="ARBA00022502"/>
    </source>
</evidence>
<dbReference type="EMBL" id="JANVFU010000002">
    <property type="protein sequence ID" value="KAJ3749123.1"/>
    <property type="molecule type" value="Genomic_DNA"/>
</dbReference>
<feature type="transmembrane region" description="Helical" evidence="12">
    <location>
        <begin position="315"/>
        <end position="334"/>
    </location>
</feature>
<dbReference type="GO" id="GO:0031501">
    <property type="term" value="C:mannosyltransferase complex"/>
    <property type="evidence" value="ECO:0007669"/>
    <property type="project" value="TreeGrafter"/>
</dbReference>
<dbReference type="GO" id="GO:0005789">
    <property type="term" value="C:endoplasmic reticulum membrane"/>
    <property type="evidence" value="ECO:0007669"/>
    <property type="project" value="UniProtKB-SubCell"/>
</dbReference>
<organism evidence="13 14">
    <name type="scientific">Lentinula detonsa</name>
    <dbReference type="NCBI Taxonomy" id="2804962"/>
    <lineage>
        <taxon>Eukaryota</taxon>
        <taxon>Fungi</taxon>
        <taxon>Dikarya</taxon>
        <taxon>Basidiomycota</taxon>
        <taxon>Agaricomycotina</taxon>
        <taxon>Agaricomycetes</taxon>
        <taxon>Agaricomycetidae</taxon>
        <taxon>Agaricales</taxon>
        <taxon>Marasmiineae</taxon>
        <taxon>Omphalotaceae</taxon>
        <taxon>Lentinula</taxon>
    </lineage>
</organism>
<keyword evidence="14" id="KW-1185">Reference proteome</keyword>
<feature type="transmembrane region" description="Helical" evidence="12">
    <location>
        <begin position="92"/>
        <end position="110"/>
    </location>
</feature>
<keyword evidence="5 12" id="KW-0337">GPI-anchor biosynthesis</keyword>
<dbReference type="EC" id="2.4.1.-" evidence="12"/>
<feature type="transmembrane region" description="Helical" evidence="12">
    <location>
        <begin position="282"/>
        <end position="303"/>
    </location>
</feature>
<evidence type="ECO:0000256" key="1">
    <source>
        <dbReference type="ARBA" id="ARBA00004477"/>
    </source>
</evidence>
<evidence type="ECO:0000256" key="12">
    <source>
        <dbReference type="RuleBase" id="RU363112"/>
    </source>
</evidence>
<dbReference type="AlphaFoldDB" id="A0A9W8P8J7"/>
<evidence type="ECO:0000256" key="9">
    <source>
        <dbReference type="ARBA" id="ARBA00022824"/>
    </source>
</evidence>
<dbReference type="GO" id="GO:0006506">
    <property type="term" value="P:GPI anchor biosynthetic process"/>
    <property type="evidence" value="ECO:0007669"/>
    <property type="project" value="UniProtKB-KW"/>
</dbReference>
<keyword evidence="9 12" id="KW-0256">Endoplasmic reticulum</keyword>